<feature type="chain" id="PRO_5009325740" evidence="4">
    <location>
        <begin position="22"/>
        <end position="264"/>
    </location>
</feature>
<organism evidence="5 6">
    <name type="scientific">Stomoxys calcitrans</name>
    <name type="common">Stable fly</name>
    <name type="synonym">Conops calcitrans</name>
    <dbReference type="NCBI Taxonomy" id="35570"/>
    <lineage>
        <taxon>Eukaryota</taxon>
        <taxon>Metazoa</taxon>
        <taxon>Ecdysozoa</taxon>
        <taxon>Arthropoda</taxon>
        <taxon>Hexapoda</taxon>
        <taxon>Insecta</taxon>
        <taxon>Pterygota</taxon>
        <taxon>Neoptera</taxon>
        <taxon>Endopterygota</taxon>
        <taxon>Diptera</taxon>
        <taxon>Brachycera</taxon>
        <taxon>Muscomorpha</taxon>
        <taxon>Muscoidea</taxon>
        <taxon>Muscidae</taxon>
        <taxon>Stomoxys</taxon>
    </lineage>
</organism>
<feature type="signal peptide" evidence="4">
    <location>
        <begin position="1"/>
        <end position="21"/>
    </location>
</feature>
<dbReference type="PANTHER" id="PTHR11008">
    <property type="entry name" value="PROTEIN TAKEOUT-LIKE PROTEIN"/>
    <property type="match status" value="1"/>
</dbReference>
<dbReference type="AlphaFoldDB" id="A0A1I8NZD8"/>
<reference evidence="5" key="1">
    <citation type="submission" date="2020-05" db="UniProtKB">
        <authorList>
            <consortium name="EnsemblMetazoa"/>
        </authorList>
    </citation>
    <scope>IDENTIFICATION</scope>
    <source>
        <strain evidence="5">USDA</strain>
    </source>
</reference>
<dbReference type="GO" id="GO:0007623">
    <property type="term" value="P:circadian rhythm"/>
    <property type="evidence" value="ECO:0007669"/>
    <property type="project" value="UniProtKB-ARBA"/>
</dbReference>
<evidence type="ECO:0000313" key="5">
    <source>
        <dbReference type="EnsemblMetazoa" id="SCAU003434-PA"/>
    </source>
</evidence>
<dbReference type="EnsemblMetazoa" id="SCAU003434-RA">
    <property type="protein sequence ID" value="SCAU003434-PA"/>
    <property type="gene ID" value="SCAU003434"/>
</dbReference>
<dbReference type="FunFam" id="3.15.10.30:FF:000001">
    <property type="entry name" value="Takeout-like protein 1"/>
    <property type="match status" value="1"/>
</dbReference>
<dbReference type="InterPro" id="IPR010562">
    <property type="entry name" value="Haemolymph_juvenile_hormone-bd"/>
</dbReference>
<dbReference type="OrthoDB" id="8175281at2759"/>
<dbReference type="PANTHER" id="PTHR11008:SF25">
    <property type="entry name" value="IP09473P-RELATED"/>
    <property type="match status" value="1"/>
</dbReference>
<evidence type="ECO:0000256" key="4">
    <source>
        <dbReference type="SAM" id="SignalP"/>
    </source>
</evidence>
<dbReference type="GO" id="GO:0005615">
    <property type="term" value="C:extracellular space"/>
    <property type="evidence" value="ECO:0007669"/>
    <property type="project" value="TreeGrafter"/>
</dbReference>
<evidence type="ECO:0000256" key="1">
    <source>
        <dbReference type="ARBA" id="ARBA00022729"/>
    </source>
</evidence>
<dbReference type="InterPro" id="IPR038606">
    <property type="entry name" value="To_sf"/>
</dbReference>
<accession>A0A1I8NZD8</accession>
<keyword evidence="1 4" id="KW-0732">Signal</keyword>
<gene>
    <name evidence="5" type="primary">106094499</name>
</gene>
<evidence type="ECO:0000256" key="3">
    <source>
        <dbReference type="ARBA" id="ARBA00060902"/>
    </source>
</evidence>
<dbReference type="SMART" id="SM00700">
    <property type="entry name" value="JHBP"/>
    <property type="match status" value="1"/>
</dbReference>
<dbReference type="Gene3D" id="3.15.10.30">
    <property type="entry name" value="Haemolymph juvenile hormone binding protein"/>
    <property type="match status" value="1"/>
</dbReference>
<evidence type="ECO:0000313" key="6">
    <source>
        <dbReference type="Proteomes" id="UP000095300"/>
    </source>
</evidence>
<keyword evidence="2" id="KW-0090">Biological rhythms</keyword>
<dbReference type="Proteomes" id="UP000095300">
    <property type="component" value="Unassembled WGS sequence"/>
</dbReference>
<comment type="similarity">
    <text evidence="3">Belongs to the TO family.</text>
</comment>
<evidence type="ECO:0000256" key="2">
    <source>
        <dbReference type="ARBA" id="ARBA00023108"/>
    </source>
</evidence>
<dbReference type="KEGG" id="scac:106094499"/>
<keyword evidence="6" id="KW-1185">Reference proteome</keyword>
<dbReference type="Pfam" id="PF06585">
    <property type="entry name" value="JHBP"/>
    <property type="match status" value="1"/>
</dbReference>
<sequence length="264" mass="29604">MDFKLAMGILLTLLPAVKIYAQKALAEKPAFLNPCTLHSPELSECFSKNFQSTVSEWRAGVPGLKSIGGLDPLYVKRVGIQHTQSPLEIDVDLLNIAFTGLAGVSVKQSDYDIKKLTDVSTLLVPKFAIVSDYKMKGKILNFNLNANGKMQINVDDFLCKIYLHFKLRDSDGFTFTDIDKLRVEIVSIGGLNINMENLFNGDKSLEDSVNSLFNENWRDFFEFLRPAITSAVETVMRDRLTKLFAYVPAKYFIADFPTAASFYA</sequence>
<dbReference type="VEuPathDB" id="VectorBase:SCAU003434"/>
<protein>
    <submittedName>
        <fullName evidence="5">Uncharacterized protein</fullName>
    </submittedName>
</protein>
<name>A0A1I8NZD8_STOCA</name>
<proteinExistence type="inferred from homology"/>